<dbReference type="AlphaFoldDB" id="A0AAU8VEJ4"/>
<proteinExistence type="predicted"/>
<reference evidence="1 2" key="1">
    <citation type="submission" date="2017-03" db="EMBL/GenBank/DDBJ databases">
        <title>N. lactamica Y92-1009 whole genome sequence.</title>
        <authorList>
            <person name="Pandey A.K."/>
            <person name="Read R.C."/>
        </authorList>
    </citation>
    <scope>NUCLEOTIDE SEQUENCE [LARGE SCALE GENOMIC DNA]</scope>
    <source>
        <strain evidence="1 2">Y92-1009</strain>
    </source>
</reference>
<protein>
    <recommendedName>
        <fullName evidence="3">Lipoprotein</fullName>
    </recommendedName>
</protein>
<evidence type="ECO:0000313" key="2">
    <source>
        <dbReference type="Proteomes" id="UP000191249"/>
    </source>
</evidence>
<dbReference type="Proteomes" id="UP000191249">
    <property type="component" value="Chromosome"/>
</dbReference>
<dbReference type="EMBL" id="CP019894">
    <property type="protein sequence ID" value="ARB03611.1"/>
    <property type="molecule type" value="Genomic_DNA"/>
</dbReference>
<gene>
    <name evidence="1" type="ORF">B2G52_00605</name>
</gene>
<accession>A0AAU8VEJ4</accession>
<evidence type="ECO:0000313" key="1">
    <source>
        <dbReference type="EMBL" id="ARB03611.1"/>
    </source>
</evidence>
<organism evidence="1 2">
    <name type="scientific">Neisseria lactamica</name>
    <dbReference type="NCBI Taxonomy" id="486"/>
    <lineage>
        <taxon>Bacteria</taxon>
        <taxon>Pseudomonadati</taxon>
        <taxon>Pseudomonadota</taxon>
        <taxon>Betaproteobacteria</taxon>
        <taxon>Neisseriales</taxon>
        <taxon>Neisseriaceae</taxon>
        <taxon>Neisseria</taxon>
    </lineage>
</organism>
<name>A0AAU8VEJ4_NEILA</name>
<evidence type="ECO:0008006" key="3">
    <source>
        <dbReference type="Google" id="ProtNLM"/>
    </source>
</evidence>
<sequence>MVNIRTPLCEIWYFIVICLFCQSLRGSDNHMPSEKMCPHSFADIIARYLNQLSSGICRLTET</sequence>